<keyword evidence="4" id="KW-1185">Reference proteome</keyword>
<feature type="compositionally biased region" description="Low complexity" evidence="1">
    <location>
        <begin position="43"/>
        <end position="71"/>
    </location>
</feature>
<dbReference type="EMBL" id="KE525346">
    <property type="protein sequence ID" value="KFB49471.1"/>
    <property type="molecule type" value="Genomic_DNA"/>
</dbReference>
<dbReference type="Proteomes" id="UP000030765">
    <property type="component" value="Unassembled WGS sequence"/>
</dbReference>
<name>A0A084WGX7_ANOSI</name>
<dbReference type="EMBL" id="ATLV01023767">
    <property type="status" value="NOT_ANNOTATED_CDS"/>
    <property type="molecule type" value="Genomic_DNA"/>
</dbReference>
<accession>A0A084WGX7</accession>
<evidence type="ECO:0000313" key="4">
    <source>
        <dbReference type="Proteomes" id="UP000030765"/>
    </source>
</evidence>
<reference evidence="2 4" key="1">
    <citation type="journal article" date="2014" name="BMC Genomics">
        <title>Genome sequence of Anopheles sinensis provides insight into genetics basis of mosquito competence for malaria parasites.</title>
        <authorList>
            <person name="Zhou D."/>
            <person name="Zhang D."/>
            <person name="Ding G."/>
            <person name="Shi L."/>
            <person name="Hou Q."/>
            <person name="Ye Y."/>
            <person name="Xu Y."/>
            <person name="Zhou H."/>
            <person name="Xiong C."/>
            <person name="Li S."/>
            <person name="Yu J."/>
            <person name="Hong S."/>
            <person name="Yu X."/>
            <person name="Zou P."/>
            <person name="Chen C."/>
            <person name="Chang X."/>
            <person name="Wang W."/>
            <person name="Lv Y."/>
            <person name="Sun Y."/>
            <person name="Ma L."/>
            <person name="Shen B."/>
            <person name="Zhu C."/>
        </authorList>
    </citation>
    <scope>NUCLEOTIDE SEQUENCE [LARGE SCALE GENOMIC DNA]</scope>
</reference>
<gene>
    <name evidence="2" type="ORF">ZHAS_00017655</name>
</gene>
<dbReference type="EnsemblMetazoa" id="ASIC017655-RA">
    <property type="protein sequence ID" value="ASIC017655-PA"/>
    <property type="gene ID" value="ASIC017655"/>
</dbReference>
<dbReference type="AlphaFoldDB" id="A0A084WGX7"/>
<protein>
    <submittedName>
        <fullName evidence="2 3">Uncharacterized protein</fullName>
    </submittedName>
</protein>
<evidence type="ECO:0000256" key="1">
    <source>
        <dbReference type="SAM" id="MobiDB-lite"/>
    </source>
</evidence>
<proteinExistence type="predicted"/>
<organism evidence="2">
    <name type="scientific">Anopheles sinensis</name>
    <name type="common">Mosquito</name>
    <dbReference type="NCBI Taxonomy" id="74873"/>
    <lineage>
        <taxon>Eukaryota</taxon>
        <taxon>Metazoa</taxon>
        <taxon>Ecdysozoa</taxon>
        <taxon>Arthropoda</taxon>
        <taxon>Hexapoda</taxon>
        <taxon>Insecta</taxon>
        <taxon>Pterygota</taxon>
        <taxon>Neoptera</taxon>
        <taxon>Endopterygota</taxon>
        <taxon>Diptera</taxon>
        <taxon>Nematocera</taxon>
        <taxon>Culicoidea</taxon>
        <taxon>Culicidae</taxon>
        <taxon>Anophelinae</taxon>
        <taxon>Anopheles</taxon>
    </lineage>
</organism>
<dbReference type="VEuPathDB" id="VectorBase:ASIC017655"/>
<reference evidence="3" key="2">
    <citation type="submission" date="2020-05" db="UniProtKB">
        <authorList>
            <consortium name="EnsemblMetazoa"/>
        </authorList>
    </citation>
    <scope>IDENTIFICATION</scope>
</reference>
<evidence type="ECO:0000313" key="2">
    <source>
        <dbReference type="EMBL" id="KFB49471.1"/>
    </source>
</evidence>
<evidence type="ECO:0000313" key="3">
    <source>
        <dbReference type="EnsemblMetazoa" id="ASIC017655-PA"/>
    </source>
</evidence>
<sequence>MKFPLSRCGTPTATRLSEAAAVHHRPTVCFFLCSYRMQQQWRTSSSSKSRRLSCSSSSTGSLQESEATAST</sequence>
<feature type="region of interest" description="Disordered" evidence="1">
    <location>
        <begin position="41"/>
        <end position="71"/>
    </location>
</feature>